<evidence type="ECO:0000256" key="1">
    <source>
        <dbReference type="ARBA" id="ARBA00005594"/>
    </source>
</evidence>
<keyword evidence="6" id="KW-0648">Protein biosynthesis</keyword>
<dbReference type="InterPro" id="IPR013155">
    <property type="entry name" value="M/V/L/I-tRNA-synth_anticd-bd"/>
</dbReference>
<evidence type="ECO:0000256" key="3">
    <source>
        <dbReference type="ARBA" id="ARBA00022598"/>
    </source>
</evidence>
<gene>
    <name evidence="12" type="primary">leuS</name>
    <name evidence="12" type="ORF">NPIL_289591</name>
</gene>
<keyword evidence="4" id="KW-0547">Nucleotide-binding</keyword>
<dbReference type="PANTHER" id="PTHR43740:SF2">
    <property type="entry name" value="LEUCINE--TRNA LIGASE, MITOCHONDRIAL"/>
    <property type="match status" value="1"/>
</dbReference>
<dbReference type="SUPFAM" id="SSF50677">
    <property type="entry name" value="ValRS/IleRS/LeuRS editing domain"/>
    <property type="match status" value="1"/>
</dbReference>
<keyword evidence="5" id="KW-0067">ATP-binding</keyword>
<dbReference type="GO" id="GO:0002161">
    <property type="term" value="F:aminoacyl-tRNA deacylase activity"/>
    <property type="evidence" value="ECO:0007669"/>
    <property type="project" value="InterPro"/>
</dbReference>
<evidence type="ECO:0000256" key="8">
    <source>
        <dbReference type="ARBA" id="ARBA00047469"/>
    </source>
</evidence>
<keyword evidence="13" id="KW-1185">Reference proteome</keyword>
<protein>
    <recommendedName>
        <fullName evidence="2">leucine--tRNA ligase</fullName>
        <ecNumber evidence="2">6.1.1.4</ecNumber>
    </recommendedName>
</protein>
<dbReference type="FunFam" id="1.10.730.10:FF:000002">
    <property type="entry name" value="Leucine--tRNA ligase"/>
    <property type="match status" value="1"/>
</dbReference>
<dbReference type="Gene3D" id="1.10.730.10">
    <property type="entry name" value="Isoleucyl-tRNA Synthetase, Domain 1"/>
    <property type="match status" value="1"/>
</dbReference>
<evidence type="ECO:0000259" key="9">
    <source>
        <dbReference type="Pfam" id="PF00133"/>
    </source>
</evidence>
<dbReference type="Pfam" id="PF13603">
    <property type="entry name" value="tRNA-synt_1_2"/>
    <property type="match status" value="1"/>
</dbReference>
<dbReference type="Pfam" id="PF08264">
    <property type="entry name" value="Anticodon_1"/>
    <property type="match status" value="1"/>
</dbReference>
<dbReference type="AlphaFoldDB" id="A0A8X6I4H5"/>
<dbReference type="Gene3D" id="3.40.50.620">
    <property type="entry name" value="HUPs"/>
    <property type="match status" value="1"/>
</dbReference>
<dbReference type="PANTHER" id="PTHR43740">
    <property type="entry name" value="LEUCYL-TRNA SYNTHETASE"/>
    <property type="match status" value="1"/>
</dbReference>
<dbReference type="SUPFAM" id="SSF52374">
    <property type="entry name" value="Nucleotidylyl transferase"/>
    <property type="match status" value="1"/>
</dbReference>
<comment type="caution">
    <text evidence="12">The sequence shown here is derived from an EMBL/GenBank/DDBJ whole genome shotgun (WGS) entry which is preliminary data.</text>
</comment>
<reference evidence="12" key="1">
    <citation type="submission" date="2020-08" db="EMBL/GenBank/DDBJ databases">
        <title>Multicomponent nature underlies the extraordinary mechanical properties of spider dragline silk.</title>
        <authorList>
            <person name="Kono N."/>
            <person name="Nakamura H."/>
            <person name="Mori M."/>
            <person name="Yoshida Y."/>
            <person name="Ohtoshi R."/>
            <person name="Malay A.D."/>
            <person name="Moran D.A.P."/>
            <person name="Tomita M."/>
            <person name="Numata K."/>
            <person name="Arakawa K."/>
        </authorList>
    </citation>
    <scope>NUCLEOTIDE SEQUENCE</scope>
</reference>
<name>A0A8X6I4H5_NEPPI</name>
<dbReference type="InterPro" id="IPR002300">
    <property type="entry name" value="aa-tRNA-synth_Ia"/>
</dbReference>
<evidence type="ECO:0000256" key="2">
    <source>
        <dbReference type="ARBA" id="ARBA00013164"/>
    </source>
</evidence>
<evidence type="ECO:0000256" key="4">
    <source>
        <dbReference type="ARBA" id="ARBA00022741"/>
    </source>
</evidence>
<dbReference type="InterPro" id="IPR014729">
    <property type="entry name" value="Rossmann-like_a/b/a_fold"/>
</dbReference>
<dbReference type="OrthoDB" id="15954at2759"/>
<evidence type="ECO:0000313" key="12">
    <source>
        <dbReference type="EMBL" id="GFS30886.1"/>
    </source>
</evidence>
<dbReference type="InterPro" id="IPR025709">
    <property type="entry name" value="Leu_tRNA-synth_edit"/>
</dbReference>
<dbReference type="GO" id="GO:0005524">
    <property type="term" value="F:ATP binding"/>
    <property type="evidence" value="ECO:0007669"/>
    <property type="project" value="UniProtKB-KW"/>
</dbReference>
<dbReference type="EMBL" id="BMAW01041821">
    <property type="protein sequence ID" value="GFS30886.1"/>
    <property type="molecule type" value="Genomic_DNA"/>
</dbReference>
<dbReference type="Proteomes" id="UP000887013">
    <property type="component" value="Unassembled WGS sequence"/>
</dbReference>
<dbReference type="PRINTS" id="PR00985">
    <property type="entry name" value="TRNASYNTHLEU"/>
</dbReference>
<keyword evidence="3 12" id="KW-0436">Ligase</keyword>
<feature type="domain" description="Methionyl/Valyl/Leucyl/Isoleucyl-tRNA synthetase anticodon-binding" evidence="10">
    <location>
        <begin position="354"/>
        <end position="466"/>
    </location>
</feature>
<dbReference type="EC" id="6.1.1.4" evidence="2"/>
<feature type="domain" description="Aminoacyl-tRNA synthetase class Ia" evidence="9">
    <location>
        <begin position="270"/>
        <end position="312"/>
    </location>
</feature>
<dbReference type="InterPro" id="IPR009080">
    <property type="entry name" value="tRNAsynth_Ia_anticodon-bd"/>
</dbReference>
<evidence type="ECO:0000256" key="5">
    <source>
        <dbReference type="ARBA" id="ARBA00022840"/>
    </source>
</evidence>
<dbReference type="InterPro" id="IPR009008">
    <property type="entry name" value="Val/Leu/Ile-tRNA-synth_edit"/>
</dbReference>
<dbReference type="Pfam" id="PF00133">
    <property type="entry name" value="tRNA-synt_1"/>
    <property type="match status" value="2"/>
</dbReference>
<evidence type="ECO:0000313" key="13">
    <source>
        <dbReference type="Proteomes" id="UP000887013"/>
    </source>
</evidence>
<feature type="domain" description="Aminoacyl-tRNA synthetase class Ia" evidence="9">
    <location>
        <begin position="90"/>
        <end position="240"/>
    </location>
</feature>
<dbReference type="CDD" id="cd07958">
    <property type="entry name" value="Anticodon_Ia_Leu_BEm"/>
    <property type="match status" value="1"/>
</dbReference>
<evidence type="ECO:0000259" key="10">
    <source>
        <dbReference type="Pfam" id="PF08264"/>
    </source>
</evidence>
<dbReference type="SUPFAM" id="SSF47323">
    <property type="entry name" value="Anticodon-binding domain of a subclass of class I aminoacyl-tRNA synthetases"/>
    <property type="match status" value="1"/>
</dbReference>
<evidence type="ECO:0000256" key="6">
    <source>
        <dbReference type="ARBA" id="ARBA00022917"/>
    </source>
</evidence>
<dbReference type="InterPro" id="IPR002302">
    <property type="entry name" value="Leu-tRNA-ligase"/>
</dbReference>
<dbReference type="GO" id="GO:0004823">
    <property type="term" value="F:leucine-tRNA ligase activity"/>
    <property type="evidence" value="ECO:0007669"/>
    <property type="project" value="UniProtKB-EC"/>
</dbReference>
<feature type="domain" description="Leucyl-tRNA synthetase editing" evidence="11">
    <location>
        <begin position="1"/>
        <end position="76"/>
    </location>
</feature>
<proteinExistence type="inferred from homology"/>
<evidence type="ECO:0000256" key="7">
    <source>
        <dbReference type="ARBA" id="ARBA00023146"/>
    </source>
</evidence>
<accession>A0A8X6I4H5</accession>
<comment type="catalytic activity">
    <reaction evidence="8">
        <text>tRNA(Leu) + L-leucine + ATP = L-leucyl-tRNA(Leu) + AMP + diphosphate</text>
        <dbReference type="Rhea" id="RHEA:11688"/>
        <dbReference type="Rhea" id="RHEA-COMP:9613"/>
        <dbReference type="Rhea" id="RHEA-COMP:9622"/>
        <dbReference type="ChEBI" id="CHEBI:30616"/>
        <dbReference type="ChEBI" id="CHEBI:33019"/>
        <dbReference type="ChEBI" id="CHEBI:57427"/>
        <dbReference type="ChEBI" id="CHEBI:78442"/>
        <dbReference type="ChEBI" id="CHEBI:78494"/>
        <dbReference type="ChEBI" id="CHEBI:456215"/>
        <dbReference type="EC" id="6.1.1.4"/>
    </reaction>
</comment>
<keyword evidence="7" id="KW-0030">Aminoacyl-tRNA synthetase</keyword>
<evidence type="ECO:0000259" key="11">
    <source>
        <dbReference type="Pfam" id="PF13603"/>
    </source>
</evidence>
<comment type="similarity">
    <text evidence="1">Belongs to the class-I aminoacyl-tRNA synthetase family.</text>
</comment>
<organism evidence="12 13">
    <name type="scientific">Nephila pilipes</name>
    <name type="common">Giant wood spider</name>
    <name type="synonym">Nephila maculata</name>
    <dbReference type="NCBI Taxonomy" id="299642"/>
    <lineage>
        <taxon>Eukaryota</taxon>
        <taxon>Metazoa</taxon>
        <taxon>Ecdysozoa</taxon>
        <taxon>Arthropoda</taxon>
        <taxon>Chelicerata</taxon>
        <taxon>Arachnida</taxon>
        <taxon>Araneae</taxon>
        <taxon>Araneomorphae</taxon>
        <taxon>Entelegynae</taxon>
        <taxon>Araneoidea</taxon>
        <taxon>Nephilidae</taxon>
        <taxon>Nephila</taxon>
    </lineage>
</organism>
<dbReference type="GO" id="GO:0006429">
    <property type="term" value="P:leucyl-tRNA aminoacylation"/>
    <property type="evidence" value="ECO:0007669"/>
    <property type="project" value="InterPro"/>
</dbReference>
<sequence length="500" mass="56637">MEYGEGAIFGCPAHDQRDFEFAQKYDLPIIPVVREEGAQATETLKKVYTGDGVMFNSEFLNGLTVSKAKEVAIKKLEEKGIGKKTINYRLHDWGISRQRYWGCPIPIIYCKDCGTVPVPEKDLPVVLPADVEFTSALDKHPTWKFVDCPKCGKQAERETDTFDTFFESSWYFAAFCSENKSIDKDACNRFMPVDYYIGGIEHAILHLLYSRFFCRALTKCGYFDIKEPFSTLITQGMVCHATYKDENGKWLFPAEAKELIARGAKVQVGKVEKMSKSKKNTVDPNFIIEKYGADTARLFVLSDTPPEKDMEWCDDGVEGCSRYVNKLWRMVMQLRPVNIHYDNESVTGGLLEYRKKIHKLLHGLTDDLENCRLNCVVAKFREMTNLIAEIDVKTGKSLIDEGICILIRVIEPFIPHLAESLWQGIGGQPWPKADESLLVDDTVTIAVQINGKLRTTIKVAINLPQEELKKIAIDSVSSKIDQSKVRTVYAVPNKIVNIVI</sequence>
<dbReference type="GO" id="GO:0005829">
    <property type="term" value="C:cytosol"/>
    <property type="evidence" value="ECO:0007669"/>
    <property type="project" value="TreeGrafter"/>
</dbReference>